<dbReference type="AlphaFoldDB" id="A0AAE0JIG0"/>
<evidence type="ECO:0000313" key="3">
    <source>
        <dbReference type="Proteomes" id="UP001278500"/>
    </source>
</evidence>
<gene>
    <name evidence="2" type="ORF">B0H65DRAFT_424589</name>
</gene>
<sequence length="99" mass="10415">MVAISRALLFTMAASFSALVSADNCKPGLFYCGTVLLRKGNYYDQIVAALKAKGQPTDDAHVHDALFYCTGGPNGEITYQAFCGAGQCKDGGNGNSDHC</sequence>
<comment type="caution">
    <text evidence="2">The sequence shown here is derived from an EMBL/GenBank/DDBJ whole genome shotgun (WGS) entry which is preliminary data.</text>
</comment>
<evidence type="ECO:0000256" key="1">
    <source>
        <dbReference type="SAM" id="SignalP"/>
    </source>
</evidence>
<accession>A0AAE0JIG0</accession>
<dbReference type="RefSeq" id="XP_062683529.1">
    <property type="nucleotide sequence ID" value="XM_062824518.1"/>
</dbReference>
<dbReference type="EMBL" id="JAUEPP010000003">
    <property type="protein sequence ID" value="KAK3348447.1"/>
    <property type="molecule type" value="Genomic_DNA"/>
</dbReference>
<protein>
    <submittedName>
        <fullName evidence="2">Uncharacterized protein</fullName>
    </submittedName>
</protein>
<reference evidence="2" key="2">
    <citation type="submission" date="2023-06" db="EMBL/GenBank/DDBJ databases">
        <authorList>
            <consortium name="Lawrence Berkeley National Laboratory"/>
            <person name="Haridas S."/>
            <person name="Hensen N."/>
            <person name="Bonometti L."/>
            <person name="Westerberg I."/>
            <person name="Brannstrom I.O."/>
            <person name="Guillou S."/>
            <person name="Cros-Aarteil S."/>
            <person name="Calhoun S."/>
            <person name="Kuo A."/>
            <person name="Mondo S."/>
            <person name="Pangilinan J."/>
            <person name="Riley R."/>
            <person name="Labutti K."/>
            <person name="Andreopoulos B."/>
            <person name="Lipzen A."/>
            <person name="Chen C."/>
            <person name="Yanf M."/>
            <person name="Daum C."/>
            <person name="Ng V."/>
            <person name="Clum A."/>
            <person name="Steindorff A."/>
            <person name="Ohm R."/>
            <person name="Martin F."/>
            <person name="Silar P."/>
            <person name="Natvig D."/>
            <person name="Lalanne C."/>
            <person name="Gautier V."/>
            <person name="Ament-Velasquez S.L."/>
            <person name="Kruys A."/>
            <person name="Hutchinson M.I."/>
            <person name="Powell A.J."/>
            <person name="Barry K."/>
            <person name="Miller A.N."/>
            <person name="Grigoriev I.V."/>
            <person name="Debuchy R."/>
            <person name="Gladieux P."/>
            <person name="Thoren M.H."/>
            <person name="Johannesson H."/>
        </authorList>
    </citation>
    <scope>NUCLEOTIDE SEQUENCE</scope>
    <source>
        <strain evidence="2">CBS 560.94</strain>
    </source>
</reference>
<keyword evidence="3" id="KW-1185">Reference proteome</keyword>
<evidence type="ECO:0000313" key="2">
    <source>
        <dbReference type="EMBL" id="KAK3348447.1"/>
    </source>
</evidence>
<name>A0AAE0JIG0_9PEZI</name>
<organism evidence="2 3">
    <name type="scientific">Neurospora tetraspora</name>
    <dbReference type="NCBI Taxonomy" id="94610"/>
    <lineage>
        <taxon>Eukaryota</taxon>
        <taxon>Fungi</taxon>
        <taxon>Dikarya</taxon>
        <taxon>Ascomycota</taxon>
        <taxon>Pezizomycotina</taxon>
        <taxon>Sordariomycetes</taxon>
        <taxon>Sordariomycetidae</taxon>
        <taxon>Sordariales</taxon>
        <taxon>Sordariaceae</taxon>
        <taxon>Neurospora</taxon>
    </lineage>
</organism>
<dbReference type="Proteomes" id="UP001278500">
    <property type="component" value="Unassembled WGS sequence"/>
</dbReference>
<keyword evidence="1" id="KW-0732">Signal</keyword>
<reference evidence="2" key="1">
    <citation type="journal article" date="2023" name="Mol. Phylogenet. Evol.">
        <title>Genome-scale phylogeny and comparative genomics of the fungal order Sordariales.</title>
        <authorList>
            <person name="Hensen N."/>
            <person name="Bonometti L."/>
            <person name="Westerberg I."/>
            <person name="Brannstrom I.O."/>
            <person name="Guillou S."/>
            <person name="Cros-Aarteil S."/>
            <person name="Calhoun S."/>
            <person name="Haridas S."/>
            <person name="Kuo A."/>
            <person name="Mondo S."/>
            <person name="Pangilinan J."/>
            <person name="Riley R."/>
            <person name="LaButti K."/>
            <person name="Andreopoulos B."/>
            <person name="Lipzen A."/>
            <person name="Chen C."/>
            <person name="Yan M."/>
            <person name="Daum C."/>
            <person name="Ng V."/>
            <person name="Clum A."/>
            <person name="Steindorff A."/>
            <person name="Ohm R.A."/>
            <person name="Martin F."/>
            <person name="Silar P."/>
            <person name="Natvig D.O."/>
            <person name="Lalanne C."/>
            <person name="Gautier V."/>
            <person name="Ament-Velasquez S.L."/>
            <person name="Kruys A."/>
            <person name="Hutchinson M.I."/>
            <person name="Powell A.J."/>
            <person name="Barry K."/>
            <person name="Miller A.N."/>
            <person name="Grigoriev I.V."/>
            <person name="Debuchy R."/>
            <person name="Gladieux P."/>
            <person name="Hiltunen Thoren M."/>
            <person name="Johannesson H."/>
        </authorList>
    </citation>
    <scope>NUCLEOTIDE SEQUENCE</scope>
    <source>
        <strain evidence="2">CBS 560.94</strain>
    </source>
</reference>
<feature type="signal peptide" evidence="1">
    <location>
        <begin position="1"/>
        <end position="22"/>
    </location>
</feature>
<feature type="chain" id="PRO_5042250869" evidence="1">
    <location>
        <begin position="23"/>
        <end position="99"/>
    </location>
</feature>
<proteinExistence type="predicted"/>
<dbReference type="GeneID" id="87861672"/>